<feature type="region of interest" description="Disordered" evidence="2">
    <location>
        <begin position="885"/>
        <end position="993"/>
    </location>
</feature>
<feature type="compositionally biased region" description="Low complexity" evidence="2">
    <location>
        <begin position="822"/>
        <end position="833"/>
    </location>
</feature>
<feature type="compositionally biased region" description="Basic and acidic residues" evidence="2">
    <location>
        <begin position="374"/>
        <end position="401"/>
    </location>
</feature>
<dbReference type="OrthoDB" id="10689277at2759"/>
<dbReference type="EMBL" id="LNZH02000027">
    <property type="protein sequence ID" value="OCB92150.1"/>
    <property type="molecule type" value="Genomic_DNA"/>
</dbReference>
<feature type="compositionally biased region" description="Polar residues" evidence="2">
    <location>
        <begin position="1204"/>
        <end position="1213"/>
    </location>
</feature>
<evidence type="ECO:0000313" key="4">
    <source>
        <dbReference type="Proteomes" id="UP000757232"/>
    </source>
</evidence>
<feature type="region of interest" description="Disordered" evidence="2">
    <location>
        <begin position="1006"/>
        <end position="1029"/>
    </location>
</feature>
<name>A0A9Q5I678_SANBA</name>
<feature type="compositionally biased region" description="Low complexity" evidence="2">
    <location>
        <begin position="1267"/>
        <end position="1304"/>
    </location>
</feature>
<proteinExistence type="predicted"/>
<protein>
    <submittedName>
        <fullName evidence="3">Uncharacterized protein</fullName>
    </submittedName>
</protein>
<feature type="compositionally biased region" description="Polar residues" evidence="2">
    <location>
        <begin position="888"/>
        <end position="932"/>
    </location>
</feature>
<feature type="compositionally biased region" description="Polar residues" evidence="2">
    <location>
        <begin position="522"/>
        <end position="553"/>
    </location>
</feature>
<feature type="compositionally biased region" description="Acidic residues" evidence="2">
    <location>
        <begin position="629"/>
        <end position="656"/>
    </location>
</feature>
<feature type="region of interest" description="Disordered" evidence="2">
    <location>
        <begin position="1201"/>
        <end position="1316"/>
    </location>
</feature>
<feature type="coiled-coil region" evidence="1">
    <location>
        <begin position="691"/>
        <end position="718"/>
    </location>
</feature>
<feature type="compositionally biased region" description="Polar residues" evidence="2">
    <location>
        <begin position="795"/>
        <end position="807"/>
    </location>
</feature>
<feature type="compositionally biased region" description="Acidic residues" evidence="2">
    <location>
        <begin position="663"/>
        <end position="673"/>
    </location>
</feature>
<feature type="region of interest" description="Disordered" evidence="2">
    <location>
        <begin position="343"/>
        <end position="688"/>
    </location>
</feature>
<evidence type="ECO:0000256" key="2">
    <source>
        <dbReference type="SAM" id="MobiDB-lite"/>
    </source>
</evidence>
<evidence type="ECO:0000313" key="3">
    <source>
        <dbReference type="EMBL" id="OCB92150.1"/>
    </source>
</evidence>
<feature type="compositionally biased region" description="Polar residues" evidence="2">
    <location>
        <begin position="445"/>
        <end position="459"/>
    </location>
</feature>
<feature type="compositionally biased region" description="Acidic residues" evidence="2">
    <location>
        <begin position="348"/>
        <end position="363"/>
    </location>
</feature>
<feature type="compositionally biased region" description="Low complexity" evidence="2">
    <location>
        <begin position="1062"/>
        <end position="1077"/>
    </location>
</feature>
<keyword evidence="4" id="KW-1185">Reference proteome</keyword>
<gene>
    <name evidence="3" type="ORF">A7U60_g505</name>
</gene>
<feature type="compositionally biased region" description="Low complexity" evidence="2">
    <location>
        <begin position="1007"/>
        <end position="1021"/>
    </location>
</feature>
<keyword evidence="1" id="KW-0175">Coiled coil</keyword>
<comment type="caution">
    <text evidence="3">The sequence shown here is derived from an EMBL/GenBank/DDBJ whole genome shotgun (WGS) entry which is preliminary data.</text>
</comment>
<feature type="region of interest" description="Disordered" evidence="2">
    <location>
        <begin position="774"/>
        <end position="854"/>
    </location>
</feature>
<feature type="compositionally biased region" description="Polar residues" evidence="2">
    <location>
        <begin position="581"/>
        <end position="599"/>
    </location>
</feature>
<organism evidence="3 4">
    <name type="scientific">Sanghuangporus baumii</name>
    <name type="common">Phellinus baumii</name>
    <dbReference type="NCBI Taxonomy" id="108892"/>
    <lineage>
        <taxon>Eukaryota</taxon>
        <taxon>Fungi</taxon>
        <taxon>Dikarya</taxon>
        <taxon>Basidiomycota</taxon>
        <taxon>Agaricomycotina</taxon>
        <taxon>Agaricomycetes</taxon>
        <taxon>Hymenochaetales</taxon>
        <taxon>Hymenochaetaceae</taxon>
        <taxon>Sanghuangporus</taxon>
    </lineage>
</organism>
<reference evidence="3" key="1">
    <citation type="submission" date="2016-06" db="EMBL/GenBank/DDBJ databases">
        <title>Draft Genome sequence of the fungus Inonotus baumii.</title>
        <authorList>
            <person name="Zhu H."/>
            <person name="Lin W."/>
        </authorList>
    </citation>
    <scope>NUCLEOTIDE SEQUENCE</scope>
    <source>
        <strain evidence="3">821</strain>
    </source>
</reference>
<feature type="compositionally biased region" description="Polar residues" evidence="2">
    <location>
        <begin position="1120"/>
        <end position="1136"/>
    </location>
</feature>
<evidence type="ECO:0000256" key="1">
    <source>
        <dbReference type="SAM" id="Coils"/>
    </source>
</evidence>
<feature type="region of interest" description="Disordered" evidence="2">
    <location>
        <begin position="1042"/>
        <end position="1188"/>
    </location>
</feature>
<accession>A0A9Q5I678</accession>
<dbReference type="Proteomes" id="UP000757232">
    <property type="component" value="Unassembled WGS sequence"/>
</dbReference>
<sequence length="1395" mass="151157">MIMFAAATLFCVLAIFVIFQKIFEMILQINDVSTIHGELSKEPSALFDWTTDEEARAFVVKERSSKKSRVTRPPVVSDRRGRGIQLRREEIDGWRRSSPFKPRKLEDPLSYDFVPSTCLWTRTPHTPTATTNGDDPRLPNPFLNHVAHAEPESVPEDNTSRLSNERFMNSRKAHQWFHVVRRNVLQYKRMDLSLHQGGLPYEFAYILTLGWIHLEECKAWADGRHTIGQGLVDLAEQKQKGDVWKLSEFDVTMTEGELEEFVDSWMKLKRRPEELRRYNKAADDEDLKKYGLLGPAIASLASLEEIDMALADLADPELGQELAFVSERLRPIFELLIEAMNTSTTSESEFESEADESPEEPESSESTGTAATKQDQEELKAKTQHVDMHSELMRRLEEERKKIGKPAGTAISAGKTVQPNKQNVDCRLSMAQPASSAEVLRQNVAKATNEGSAHGSPTSHGGGSVRISEPMGANNATNDSHRDDTSSMASTTPGHRPMDAIADDAQLKAAQTQQSSTRQQAPVQASSQPTNPMNTGLTRPRVSSNRCEPNSFNPRRETDNIPGIDSQTTSKARPKDAAAEPQQTGTEQQSTKAGSSQPTDPARKADFTHQQDSLNRNDAIAPEPQHETSEDDQDEIEVEAEVQEKEDEEDEDEVEAEICGTPAEDEQDEIDVEPEIKRTEEEEEDDEIDVEAEILKAIAEEEKDMKDAKARLLEILASDGEDSDMEECTAPSAPHTLNENVVHSDSTMGLDETIEYVTRVEEDVAMDSCCQEVEMEPEVKGPEVSIDAQGPEPTPSAQITPQPTISVIKQEKVTEEAEMTDAPSVPAPASTSPKTLFPAPTSKIPGTSPRSDSIEMKDVTPAVASTPVAPPSSAWMPTLPAVVAKSPPRTSATLPASQAQPGVAPQKQTGTAPSQSGVTVTKPSLTRTTLNTLGCIPKKSTPEGMQGATPAPVTAEKPAPRPVAPQIVVSSPTPASAGPSVNEPARPPTPALKPEIRQTLFGPVFIKPPQTKTAPTAQPPAEISQPQLESTLPMQPMRYVAPKETHPTPFMPSRAQSDALFAQKANSTAASSSSSKSMPPPDFIPSKPKPGALMPPPDFIPSKSKPSTLMPPPDFIPSKPKSSSPMQTQNFGQTSAKAGPSSLMPPPNFIPSKSAPMGSTEKMQSMVSARPFAAPSTAPRRAPLIKLPTRAPTTSIIVGHSGLASFSPSSNLMRQVAANARKQQQIRNGGKKRDESDNINKNAQPEAGPSKVDLSKTSPAVEHQPKAGSSTSGPSALSSPSSSSTLDKGKASAVSSSPAVSSAPDKGKGTVTTWEDEDGIWEHDNIQSMVVVINHISPKPIDDNRVDLPVSEKVPMIPPALICNVQTRSRGHMEGRFLLSLDKPPYEGPPSTLGE</sequence>
<feature type="compositionally biased region" description="Low complexity" evidence="2">
    <location>
        <begin position="509"/>
        <end position="521"/>
    </location>
</feature>